<evidence type="ECO:0008006" key="3">
    <source>
        <dbReference type="Google" id="ProtNLM"/>
    </source>
</evidence>
<evidence type="ECO:0000313" key="1">
    <source>
        <dbReference type="EMBL" id="RKE42607.1"/>
    </source>
</evidence>
<protein>
    <recommendedName>
        <fullName evidence="3">Lipoprotein</fullName>
    </recommendedName>
</protein>
<reference evidence="1 2" key="1">
    <citation type="submission" date="2018-09" db="EMBL/GenBank/DDBJ databases">
        <title>Genomic Encyclopedia of Type Strains, Phase III (KMG-III): the genomes of soil and plant-associated and newly described type strains.</title>
        <authorList>
            <person name="Whitman W."/>
        </authorList>
    </citation>
    <scope>NUCLEOTIDE SEQUENCE [LARGE SCALE GENOMIC DNA]</scope>
    <source>
        <strain evidence="1 2">CECT 7938</strain>
    </source>
</reference>
<comment type="caution">
    <text evidence="1">The sequence shown here is derived from an EMBL/GenBank/DDBJ whole genome shotgun (WGS) entry which is preliminary data.</text>
</comment>
<name>A0A420ADV0_SPHD1</name>
<dbReference type="OrthoDB" id="1250536at2"/>
<sequence length="246" mass="28814">MKNIYLLLFLVFIVQSCENSAQKITVNGAQKTLEAGNRQVQKDSGYVKMETDEERIKDEEIAGSLSSKFDDDTIPDHFKIVKNEDEIVQSFLSANLSAIKREVNINILNNSVLYNREGVDYWTFFKFINNKILEIRVEYPDQKSVPNISGERKDLVERIKYRFNVENRRIQIIGYDLSYRKDAFFITKSINFITGKYIVIRKEKGNKDVVTDGWSAEFENKIYSEDWNLPFLRDKIFWVGNDMEPS</sequence>
<accession>A0A420ADV0</accession>
<proteinExistence type="predicted"/>
<dbReference type="RefSeq" id="WP_120262075.1">
    <property type="nucleotide sequence ID" value="NZ_RAPY01000008.1"/>
</dbReference>
<organism evidence="1 2">
    <name type="scientific">Sphingobacterium detergens</name>
    <dbReference type="NCBI Taxonomy" id="1145106"/>
    <lineage>
        <taxon>Bacteria</taxon>
        <taxon>Pseudomonadati</taxon>
        <taxon>Bacteroidota</taxon>
        <taxon>Sphingobacteriia</taxon>
        <taxon>Sphingobacteriales</taxon>
        <taxon>Sphingobacteriaceae</taxon>
        <taxon>Sphingobacterium</taxon>
    </lineage>
</organism>
<dbReference type="EMBL" id="RAPY01000008">
    <property type="protein sequence ID" value="RKE42607.1"/>
    <property type="molecule type" value="Genomic_DNA"/>
</dbReference>
<evidence type="ECO:0000313" key="2">
    <source>
        <dbReference type="Proteomes" id="UP000286246"/>
    </source>
</evidence>
<dbReference type="PROSITE" id="PS51257">
    <property type="entry name" value="PROKAR_LIPOPROTEIN"/>
    <property type="match status" value="1"/>
</dbReference>
<gene>
    <name evidence="1" type="ORF">DFQ12_5522</name>
</gene>
<dbReference type="AlphaFoldDB" id="A0A420ADV0"/>
<dbReference type="Proteomes" id="UP000286246">
    <property type="component" value="Unassembled WGS sequence"/>
</dbReference>
<keyword evidence="2" id="KW-1185">Reference proteome</keyword>